<accession>A0A6N9I4Q3</accession>
<dbReference type="InterPro" id="IPR036291">
    <property type="entry name" value="NAD(P)-bd_dom_sf"/>
</dbReference>
<name>A0A6N9I4Q3_9LACO</name>
<dbReference type="Gene3D" id="3.40.50.720">
    <property type="entry name" value="NAD(P)-binding Rossmann-like Domain"/>
    <property type="match status" value="1"/>
</dbReference>
<dbReference type="SUPFAM" id="SSF50129">
    <property type="entry name" value="GroES-like"/>
    <property type="match status" value="1"/>
</dbReference>
<sequence>MKAAVVNDLKEAPKVSVIETPKPAANEQTVHVLAAAVYPRVRSQANGTHYTSTGELPFVPGLDGVGQTETGQTGYFITSNAKYGALAEQTVIDHHRFIPLGNDIDAARVAAGMNPAMSAWMSIKVRVGDLTGKKVMILGATGAAGQMAVQISRYLGASEVIGVGRNQTKLTALSELGTTQTISLRDDQESLRAAFTAAADVDVVLDYLWGTVASTAMKVMLPARRNHSQQLLWIEIGSMSGADMVLPSAALRSVNLNLVGSGQGSINARQYLAELPELAQLISAGQFKIASTTMPLTELNETNWNDVTKRVVYTMD</sequence>
<dbReference type="GO" id="GO:0016491">
    <property type="term" value="F:oxidoreductase activity"/>
    <property type="evidence" value="ECO:0007669"/>
    <property type="project" value="TreeGrafter"/>
</dbReference>
<organism evidence="2 3">
    <name type="scientific">Furfurilactobacillus milii</name>
    <dbReference type="NCBI Taxonomy" id="2888272"/>
    <lineage>
        <taxon>Bacteria</taxon>
        <taxon>Bacillati</taxon>
        <taxon>Bacillota</taxon>
        <taxon>Bacilli</taxon>
        <taxon>Lactobacillales</taxon>
        <taxon>Lactobacillaceae</taxon>
        <taxon>Furfurilactobacillus</taxon>
    </lineage>
</organism>
<dbReference type="Pfam" id="PF00107">
    <property type="entry name" value="ADH_zinc_N"/>
    <property type="match status" value="1"/>
</dbReference>
<feature type="domain" description="Alcohol dehydrogenase-like C-terminal" evidence="1">
    <location>
        <begin position="145"/>
        <end position="220"/>
    </location>
</feature>
<proteinExistence type="predicted"/>
<gene>
    <name evidence="2" type="ORF">GB993_07805</name>
</gene>
<dbReference type="InterPro" id="IPR051397">
    <property type="entry name" value="Zn-ADH-like_protein"/>
</dbReference>
<dbReference type="OrthoDB" id="9787435at2"/>
<dbReference type="SUPFAM" id="SSF51735">
    <property type="entry name" value="NAD(P)-binding Rossmann-fold domains"/>
    <property type="match status" value="1"/>
</dbReference>
<comment type="caution">
    <text evidence="2">The sequence shown here is derived from an EMBL/GenBank/DDBJ whole genome shotgun (WGS) entry which is preliminary data.</text>
</comment>
<dbReference type="PANTHER" id="PTHR43677:SF11">
    <property type="entry name" value="ZINC-CONTAINING ALCOHOL DEHYDROGENASE"/>
    <property type="match status" value="1"/>
</dbReference>
<dbReference type="AlphaFoldDB" id="A0A6N9I4Q3"/>
<dbReference type="Gene3D" id="3.90.180.10">
    <property type="entry name" value="Medium-chain alcohol dehydrogenases, catalytic domain"/>
    <property type="match status" value="2"/>
</dbReference>
<evidence type="ECO:0000313" key="2">
    <source>
        <dbReference type="EMBL" id="MYV17406.1"/>
    </source>
</evidence>
<protein>
    <submittedName>
        <fullName evidence="2">Zinc-binding dehydrogenase</fullName>
    </submittedName>
</protein>
<reference evidence="2 3" key="1">
    <citation type="journal article" date="2019" name="Appl. Environ. Microbiol.">
        <title>Genetic determinants of hydroxycinnamic acid metabolism in heterofermentative lactobacilli.</title>
        <authorList>
            <person name="Gaur G."/>
            <person name="Oh J.H."/>
            <person name="Filannino P."/>
            <person name="Gobbetti M."/>
            <person name="van Pijkeren J.P."/>
            <person name="Ganzle M.G."/>
        </authorList>
    </citation>
    <scope>NUCLEOTIDE SEQUENCE [LARGE SCALE GENOMIC DNA]</scope>
    <source>
        <strain evidence="2 3">C5</strain>
    </source>
</reference>
<dbReference type="PANTHER" id="PTHR43677">
    <property type="entry name" value="SHORT-CHAIN DEHYDROGENASE/REDUCTASE"/>
    <property type="match status" value="1"/>
</dbReference>
<evidence type="ECO:0000259" key="1">
    <source>
        <dbReference type="Pfam" id="PF00107"/>
    </source>
</evidence>
<dbReference type="Proteomes" id="UP000449209">
    <property type="component" value="Unassembled WGS sequence"/>
</dbReference>
<dbReference type="InterPro" id="IPR011032">
    <property type="entry name" value="GroES-like_sf"/>
</dbReference>
<dbReference type="EMBL" id="WEZQ01000014">
    <property type="protein sequence ID" value="MYV17406.1"/>
    <property type="molecule type" value="Genomic_DNA"/>
</dbReference>
<dbReference type="RefSeq" id="WP_161003798.1">
    <property type="nucleotide sequence ID" value="NZ_WEZQ01000014.1"/>
</dbReference>
<dbReference type="InterPro" id="IPR013149">
    <property type="entry name" value="ADH-like_C"/>
</dbReference>
<evidence type="ECO:0000313" key="3">
    <source>
        <dbReference type="Proteomes" id="UP000449209"/>
    </source>
</evidence>